<keyword evidence="4" id="KW-0456">Lyase</keyword>
<proteinExistence type="inferred from homology"/>
<keyword evidence="7" id="KW-1185">Reference proteome</keyword>
<dbReference type="AlphaFoldDB" id="A0A9X2PED8"/>
<dbReference type="Gene3D" id="3.20.20.70">
    <property type="entry name" value="Aldolase class I"/>
    <property type="match status" value="1"/>
</dbReference>
<dbReference type="InterPro" id="IPR000887">
    <property type="entry name" value="Aldlse_KDPG_KHG"/>
</dbReference>
<dbReference type="InterPro" id="IPR013785">
    <property type="entry name" value="Aldolase_TIM"/>
</dbReference>
<evidence type="ECO:0000313" key="7">
    <source>
        <dbReference type="Proteomes" id="UP001151088"/>
    </source>
</evidence>
<dbReference type="NCBIfam" id="NF006600">
    <property type="entry name" value="PRK09140.1"/>
    <property type="match status" value="1"/>
</dbReference>
<gene>
    <name evidence="6" type="ORF">NVS89_04995</name>
</gene>
<organism evidence="6 7">
    <name type="scientific">Ancylobacter mangrovi</name>
    <dbReference type="NCBI Taxonomy" id="2972472"/>
    <lineage>
        <taxon>Bacteria</taxon>
        <taxon>Pseudomonadati</taxon>
        <taxon>Pseudomonadota</taxon>
        <taxon>Alphaproteobacteria</taxon>
        <taxon>Hyphomicrobiales</taxon>
        <taxon>Xanthobacteraceae</taxon>
        <taxon>Ancylobacter</taxon>
    </lineage>
</organism>
<evidence type="ECO:0000256" key="2">
    <source>
        <dbReference type="ARBA" id="ARBA00006906"/>
    </source>
</evidence>
<evidence type="ECO:0000256" key="1">
    <source>
        <dbReference type="ARBA" id="ARBA00004761"/>
    </source>
</evidence>
<dbReference type="PROSITE" id="PS00160">
    <property type="entry name" value="ALDOLASE_KDPG_KHG_2"/>
    <property type="match status" value="1"/>
</dbReference>
<accession>A0A9X2PED8</accession>
<dbReference type="SUPFAM" id="SSF51569">
    <property type="entry name" value="Aldolase"/>
    <property type="match status" value="1"/>
</dbReference>
<dbReference type="InterPro" id="IPR031338">
    <property type="entry name" value="KDPG/KHG_AS_2"/>
</dbReference>
<protein>
    <submittedName>
        <fullName evidence="6">2-dehydro-3-deoxy-6-phosphogalactonate aldolase</fullName>
    </submittedName>
</protein>
<dbReference type="EMBL" id="JANTHZ010000001">
    <property type="protein sequence ID" value="MCS0494445.1"/>
    <property type="molecule type" value="Genomic_DNA"/>
</dbReference>
<dbReference type="RefSeq" id="WP_258731396.1">
    <property type="nucleotide sequence ID" value="NZ_JANTHZ010000001.1"/>
</dbReference>
<evidence type="ECO:0000313" key="6">
    <source>
        <dbReference type="EMBL" id="MCS0494445.1"/>
    </source>
</evidence>
<dbReference type="CDD" id="cd00452">
    <property type="entry name" value="KDPG_aldolase"/>
    <property type="match status" value="1"/>
</dbReference>
<evidence type="ECO:0000256" key="4">
    <source>
        <dbReference type="ARBA" id="ARBA00023239"/>
    </source>
</evidence>
<comment type="caution">
    <text evidence="6">The sequence shown here is derived from an EMBL/GenBank/DDBJ whole genome shotgun (WGS) entry which is preliminary data.</text>
</comment>
<dbReference type="GO" id="GO:0016829">
    <property type="term" value="F:lyase activity"/>
    <property type="evidence" value="ECO:0007669"/>
    <property type="project" value="UniProtKB-KW"/>
</dbReference>
<dbReference type="Pfam" id="PF01081">
    <property type="entry name" value="Aldolase"/>
    <property type="match status" value="1"/>
</dbReference>
<evidence type="ECO:0000256" key="3">
    <source>
        <dbReference type="ARBA" id="ARBA00011233"/>
    </source>
</evidence>
<sequence>MAEARIPWPTLRRPLVAILRGIAPSETPAVVGALVEAGFEAIEVPLNSPDPFTSIAAAARIAPPGCLIGAGTVLDVEEVDRLAEAGGRLLVSPNVEPAVLARAGTHGMVTMPGVFSPTEALAAARAGASMLKFFPASVLGPSGIAAIRAVLPPGLGIAAVGGVSETNFADYGKVGIRAFGLGSSLYAPGLDTREIAARARRVIDAYDRVFGPA</sequence>
<dbReference type="Proteomes" id="UP001151088">
    <property type="component" value="Unassembled WGS sequence"/>
</dbReference>
<comment type="similarity">
    <text evidence="2">Belongs to the KHG/KDPG aldolase family.</text>
</comment>
<dbReference type="PANTHER" id="PTHR30246">
    <property type="entry name" value="2-KETO-3-DEOXY-6-PHOSPHOGLUCONATE ALDOLASE"/>
    <property type="match status" value="1"/>
</dbReference>
<keyword evidence="5" id="KW-0119">Carbohydrate metabolism</keyword>
<comment type="subunit">
    <text evidence="3">Homotrimer.</text>
</comment>
<comment type="pathway">
    <text evidence="1">Carbohydrate acid metabolism.</text>
</comment>
<dbReference type="PANTHER" id="PTHR30246:SF1">
    <property type="entry name" value="2-DEHYDRO-3-DEOXY-6-PHOSPHOGALACTONATE ALDOLASE-RELATED"/>
    <property type="match status" value="1"/>
</dbReference>
<name>A0A9X2PED8_9HYPH</name>
<reference evidence="6" key="1">
    <citation type="submission" date="2022-08" db="EMBL/GenBank/DDBJ databases">
        <authorList>
            <person name="Li F."/>
        </authorList>
    </citation>
    <scope>NUCLEOTIDE SEQUENCE</scope>
    <source>
        <strain evidence="6">MQZ15Z-1</strain>
    </source>
</reference>
<evidence type="ECO:0000256" key="5">
    <source>
        <dbReference type="ARBA" id="ARBA00023277"/>
    </source>
</evidence>